<dbReference type="Gene3D" id="2.40.10.10">
    <property type="entry name" value="Trypsin-like serine proteases"/>
    <property type="match status" value="2"/>
</dbReference>
<dbReference type="InterPro" id="IPR009003">
    <property type="entry name" value="Peptidase_S1_PA"/>
</dbReference>
<keyword evidence="1" id="KW-0732">Signal</keyword>
<name>A0AAU7MBY6_9ACTN</name>
<evidence type="ECO:0000256" key="1">
    <source>
        <dbReference type="SAM" id="SignalP"/>
    </source>
</evidence>
<dbReference type="InterPro" id="IPR033116">
    <property type="entry name" value="TRYPSIN_SER"/>
</dbReference>
<reference evidence="2" key="1">
    <citation type="submission" date="2024-01" db="EMBL/GenBank/DDBJ databases">
        <title>The genome sequence of Micromonospora mangrovi CCTCC AA 2012012.</title>
        <authorList>
            <person name="Gao J."/>
        </authorList>
    </citation>
    <scope>NUCLEOTIDE SEQUENCE</scope>
    <source>
        <strain evidence="2">CCTCC AA 2012012</strain>
    </source>
</reference>
<feature type="chain" id="PRO_5043288854" evidence="1">
    <location>
        <begin position="33"/>
        <end position="409"/>
    </location>
</feature>
<gene>
    <name evidence="3" type="ORF">ABUL08_06695</name>
    <name evidence="2" type="ORF">VK199_06650</name>
</gene>
<sequence length="409" mass="42036">MTSLLTRRLAAAGVALVALTGLLAVQPVPAGAADKPQWTSDQPEDGSNTAAEVMAAQEPLVDLATRITALDPDGKGLGGIRLRVADRAVDLWWKGDVPPEVKEEINRAVDAGIGVELGESAYTQRELVDVTEALPDRWKEFPGMVDVSPAVDGSGLLVGVAKDVDTKGWDFGVPATVVPSEQVQQTSRQNDNAPWWGGAALRTPSGSCSTGFAVVRRTLWWESSRGILTAEHCAPGGGVAITDPTGELVGRAEPAPARRLSDSLYVPTRSGNRIYDGGVGVGEFSKPVVGAVGNFPGQFVCTSGAFTGVHCNIVTTRINALFLLSGGSFVSSGALGTQIDGRAAAGSGDSGGPVFTLTGGFSQTRAAGLIVGGIAPVGCGQFGSGCFNQVAFVDIGFVLLATESSILTS</sequence>
<reference evidence="3" key="2">
    <citation type="submission" date="2024-06" db="EMBL/GenBank/DDBJ databases">
        <title>Micromonospora mangrovi CCTCC AA 2012012 genome sequences.</title>
        <authorList>
            <person name="Gao J."/>
        </authorList>
    </citation>
    <scope>NUCLEOTIDE SEQUENCE</scope>
    <source>
        <strain evidence="3">CCTCC AA 2012012</strain>
    </source>
</reference>
<dbReference type="RefSeq" id="WP_350935523.1">
    <property type="nucleotide sequence ID" value="NZ_CP157762.1"/>
</dbReference>
<evidence type="ECO:0000313" key="3">
    <source>
        <dbReference type="EMBL" id="XCH75768.1"/>
    </source>
</evidence>
<protein>
    <submittedName>
        <fullName evidence="2">Uncharacterized protein</fullName>
    </submittedName>
</protein>
<evidence type="ECO:0000313" key="2">
    <source>
        <dbReference type="EMBL" id="XBP95065.1"/>
    </source>
</evidence>
<dbReference type="EMBL" id="CP159342">
    <property type="protein sequence ID" value="XCH75768.1"/>
    <property type="molecule type" value="Genomic_DNA"/>
</dbReference>
<dbReference type="EMBL" id="CP157762">
    <property type="protein sequence ID" value="XBP95065.1"/>
    <property type="molecule type" value="Genomic_DNA"/>
</dbReference>
<dbReference type="PROSITE" id="PS00135">
    <property type="entry name" value="TRYPSIN_SER"/>
    <property type="match status" value="1"/>
</dbReference>
<dbReference type="InterPro" id="IPR043504">
    <property type="entry name" value="Peptidase_S1_PA_chymotrypsin"/>
</dbReference>
<feature type="signal peptide" evidence="1">
    <location>
        <begin position="1"/>
        <end position="32"/>
    </location>
</feature>
<dbReference type="SUPFAM" id="SSF50494">
    <property type="entry name" value="Trypsin-like serine proteases"/>
    <property type="match status" value="1"/>
</dbReference>
<accession>A0AAU7MBY6</accession>
<dbReference type="AlphaFoldDB" id="A0AAU7MBY6"/>
<proteinExistence type="predicted"/>
<organism evidence="2">
    <name type="scientific">Micromonospora sp. CCTCC AA 2012012</name>
    <dbReference type="NCBI Taxonomy" id="3111921"/>
    <lineage>
        <taxon>Bacteria</taxon>
        <taxon>Bacillati</taxon>
        <taxon>Actinomycetota</taxon>
        <taxon>Actinomycetes</taxon>
        <taxon>Micromonosporales</taxon>
        <taxon>Micromonosporaceae</taxon>
        <taxon>Micromonospora</taxon>
    </lineage>
</organism>